<dbReference type="CDD" id="cd00180">
    <property type="entry name" value="PKc"/>
    <property type="match status" value="1"/>
</dbReference>
<gene>
    <name evidence="5" type="ORF">FCALED_LOCUS13147</name>
</gene>
<dbReference type="EMBL" id="CAJVPQ010007252">
    <property type="protein sequence ID" value="CAG8694617.1"/>
    <property type="molecule type" value="Genomic_DNA"/>
</dbReference>
<accession>A0A9N9EW13</accession>
<feature type="domain" description="Protein kinase" evidence="4">
    <location>
        <begin position="26"/>
        <end position="287"/>
    </location>
</feature>
<sequence length="287" mass="33462">MNLNKDWYDNIITENGILNIPYEQISDVRMRIGFGRYGIVYKTTCNWIDGDVAVKEVYVRSENDRECIESFINEVKIHNRARNKRIIQLYGISRNVEKKFYYIVIEYANEGTLYDYLNKKKGLKERVRLATQISEGLSYLHNKLNISHRDLHMRNILVKDGNIKISDFGMSKGLDVKNKSFGLLPIFKSRELSAFALDKVSDIYSLGVILLELSNCRRTLFPKERTRKRYSTKDELGLRDKTAMTSISKELQFKPLEPVYLSTGKRNNICAVQTLLEKKKKLIKIDL</sequence>
<protein>
    <submittedName>
        <fullName evidence="5">1822_t:CDS:1</fullName>
    </submittedName>
</protein>
<keyword evidence="6" id="KW-1185">Reference proteome</keyword>
<dbReference type="AlphaFoldDB" id="A0A9N9EW13"/>
<comment type="caution">
    <text evidence="5">The sequence shown here is derived from an EMBL/GenBank/DDBJ whole genome shotgun (WGS) entry which is preliminary data.</text>
</comment>
<evidence type="ECO:0000256" key="2">
    <source>
        <dbReference type="ARBA" id="ARBA00022840"/>
    </source>
</evidence>
<evidence type="ECO:0000256" key="3">
    <source>
        <dbReference type="PROSITE-ProRule" id="PRU10141"/>
    </source>
</evidence>
<dbReference type="Gene3D" id="1.10.510.10">
    <property type="entry name" value="Transferase(Phosphotransferase) domain 1"/>
    <property type="match status" value="1"/>
</dbReference>
<dbReference type="Proteomes" id="UP000789570">
    <property type="component" value="Unassembled WGS sequence"/>
</dbReference>
<dbReference type="PANTHER" id="PTHR44329:SF298">
    <property type="entry name" value="MIXED LINEAGE KINASE DOMAIN-LIKE PROTEIN"/>
    <property type="match status" value="1"/>
</dbReference>
<keyword evidence="2 3" id="KW-0067">ATP-binding</keyword>
<dbReference type="SUPFAM" id="SSF56112">
    <property type="entry name" value="Protein kinase-like (PK-like)"/>
    <property type="match status" value="1"/>
</dbReference>
<dbReference type="GO" id="GO:0005524">
    <property type="term" value="F:ATP binding"/>
    <property type="evidence" value="ECO:0007669"/>
    <property type="project" value="UniProtKB-UniRule"/>
</dbReference>
<reference evidence="5" key="1">
    <citation type="submission" date="2021-06" db="EMBL/GenBank/DDBJ databases">
        <authorList>
            <person name="Kallberg Y."/>
            <person name="Tangrot J."/>
            <person name="Rosling A."/>
        </authorList>
    </citation>
    <scope>NUCLEOTIDE SEQUENCE</scope>
    <source>
        <strain evidence="5">UK204</strain>
    </source>
</reference>
<organism evidence="5 6">
    <name type="scientific">Funneliformis caledonium</name>
    <dbReference type="NCBI Taxonomy" id="1117310"/>
    <lineage>
        <taxon>Eukaryota</taxon>
        <taxon>Fungi</taxon>
        <taxon>Fungi incertae sedis</taxon>
        <taxon>Mucoromycota</taxon>
        <taxon>Glomeromycotina</taxon>
        <taxon>Glomeromycetes</taxon>
        <taxon>Glomerales</taxon>
        <taxon>Glomeraceae</taxon>
        <taxon>Funneliformis</taxon>
    </lineage>
</organism>
<dbReference type="GO" id="GO:0004674">
    <property type="term" value="F:protein serine/threonine kinase activity"/>
    <property type="evidence" value="ECO:0007669"/>
    <property type="project" value="TreeGrafter"/>
</dbReference>
<keyword evidence="1 3" id="KW-0547">Nucleotide-binding</keyword>
<evidence type="ECO:0000313" key="5">
    <source>
        <dbReference type="EMBL" id="CAG8694617.1"/>
    </source>
</evidence>
<dbReference type="PROSITE" id="PS50011">
    <property type="entry name" value="PROTEIN_KINASE_DOM"/>
    <property type="match status" value="1"/>
</dbReference>
<dbReference type="InterPro" id="IPR011009">
    <property type="entry name" value="Kinase-like_dom_sf"/>
</dbReference>
<dbReference type="InterPro" id="IPR051681">
    <property type="entry name" value="Ser/Thr_Kinases-Pseudokinases"/>
</dbReference>
<dbReference type="InterPro" id="IPR000719">
    <property type="entry name" value="Prot_kinase_dom"/>
</dbReference>
<evidence type="ECO:0000313" key="6">
    <source>
        <dbReference type="Proteomes" id="UP000789570"/>
    </source>
</evidence>
<evidence type="ECO:0000256" key="1">
    <source>
        <dbReference type="ARBA" id="ARBA00022741"/>
    </source>
</evidence>
<dbReference type="OrthoDB" id="6718656at2759"/>
<evidence type="ECO:0000259" key="4">
    <source>
        <dbReference type="PROSITE" id="PS50011"/>
    </source>
</evidence>
<dbReference type="InterPro" id="IPR017441">
    <property type="entry name" value="Protein_kinase_ATP_BS"/>
</dbReference>
<name>A0A9N9EW13_9GLOM</name>
<proteinExistence type="predicted"/>
<dbReference type="PROSITE" id="PS00107">
    <property type="entry name" value="PROTEIN_KINASE_ATP"/>
    <property type="match status" value="1"/>
</dbReference>
<dbReference type="Pfam" id="PF00069">
    <property type="entry name" value="Pkinase"/>
    <property type="match status" value="1"/>
</dbReference>
<feature type="binding site" evidence="3">
    <location>
        <position position="55"/>
    </location>
    <ligand>
        <name>ATP</name>
        <dbReference type="ChEBI" id="CHEBI:30616"/>
    </ligand>
</feature>
<dbReference type="PANTHER" id="PTHR44329">
    <property type="entry name" value="SERINE/THREONINE-PROTEIN KINASE TNNI3K-RELATED"/>
    <property type="match status" value="1"/>
</dbReference>